<dbReference type="AlphaFoldDB" id="A0A0D3JZT2"/>
<dbReference type="Pfam" id="PF00169">
    <property type="entry name" value="PH"/>
    <property type="match status" value="1"/>
</dbReference>
<evidence type="ECO:0000313" key="3">
    <source>
        <dbReference type="EnsemblProtists" id="EOD29017"/>
    </source>
</evidence>
<reference evidence="3" key="2">
    <citation type="submission" date="2024-10" db="UniProtKB">
        <authorList>
            <consortium name="EnsemblProtists"/>
        </authorList>
    </citation>
    <scope>IDENTIFICATION</scope>
</reference>
<dbReference type="GeneID" id="17274562"/>
<dbReference type="InterPro" id="IPR001849">
    <property type="entry name" value="PH_domain"/>
</dbReference>
<reference evidence="4" key="1">
    <citation type="journal article" date="2013" name="Nature">
        <title>Pan genome of the phytoplankton Emiliania underpins its global distribution.</title>
        <authorList>
            <person name="Read B.A."/>
            <person name="Kegel J."/>
            <person name="Klute M.J."/>
            <person name="Kuo A."/>
            <person name="Lefebvre S.C."/>
            <person name="Maumus F."/>
            <person name="Mayer C."/>
            <person name="Miller J."/>
            <person name="Monier A."/>
            <person name="Salamov A."/>
            <person name="Young J."/>
            <person name="Aguilar M."/>
            <person name="Claverie J.M."/>
            <person name="Frickenhaus S."/>
            <person name="Gonzalez K."/>
            <person name="Herman E.K."/>
            <person name="Lin Y.C."/>
            <person name="Napier J."/>
            <person name="Ogata H."/>
            <person name="Sarno A.F."/>
            <person name="Shmutz J."/>
            <person name="Schroeder D."/>
            <person name="de Vargas C."/>
            <person name="Verret F."/>
            <person name="von Dassow P."/>
            <person name="Valentin K."/>
            <person name="Van de Peer Y."/>
            <person name="Wheeler G."/>
            <person name="Dacks J.B."/>
            <person name="Delwiche C.F."/>
            <person name="Dyhrman S.T."/>
            <person name="Glockner G."/>
            <person name="John U."/>
            <person name="Richards T."/>
            <person name="Worden A.Z."/>
            <person name="Zhang X."/>
            <person name="Grigoriev I.V."/>
            <person name="Allen A.E."/>
            <person name="Bidle K."/>
            <person name="Borodovsky M."/>
            <person name="Bowler C."/>
            <person name="Brownlee C."/>
            <person name="Cock J.M."/>
            <person name="Elias M."/>
            <person name="Gladyshev V.N."/>
            <person name="Groth M."/>
            <person name="Guda C."/>
            <person name="Hadaegh A."/>
            <person name="Iglesias-Rodriguez M.D."/>
            <person name="Jenkins J."/>
            <person name="Jones B.M."/>
            <person name="Lawson T."/>
            <person name="Leese F."/>
            <person name="Lindquist E."/>
            <person name="Lobanov A."/>
            <person name="Lomsadze A."/>
            <person name="Malik S.B."/>
            <person name="Marsh M.E."/>
            <person name="Mackinder L."/>
            <person name="Mock T."/>
            <person name="Mueller-Roeber B."/>
            <person name="Pagarete A."/>
            <person name="Parker M."/>
            <person name="Probert I."/>
            <person name="Quesneville H."/>
            <person name="Raines C."/>
            <person name="Rensing S.A."/>
            <person name="Riano-Pachon D.M."/>
            <person name="Richier S."/>
            <person name="Rokitta S."/>
            <person name="Shiraiwa Y."/>
            <person name="Soanes D.M."/>
            <person name="van der Giezen M."/>
            <person name="Wahlund T.M."/>
            <person name="Williams B."/>
            <person name="Wilson W."/>
            <person name="Wolfe G."/>
            <person name="Wurch L.L."/>
        </authorList>
    </citation>
    <scope>NUCLEOTIDE SEQUENCE</scope>
</reference>
<organism evidence="3 4">
    <name type="scientific">Emiliania huxleyi (strain CCMP1516)</name>
    <dbReference type="NCBI Taxonomy" id="280463"/>
    <lineage>
        <taxon>Eukaryota</taxon>
        <taxon>Haptista</taxon>
        <taxon>Haptophyta</taxon>
        <taxon>Prymnesiophyceae</taxon>
        <taxon>Isochrysidales</taxon>
        <taxon>Noelaerhabdaceae</taxon>
        <taxon>Emiliania</taxon>
    </lineage>
</organism>
<evidence type="ECO:0000313" key="4">
    <source>
        <dbReference type="Proteomes" id="UP000013827"/>
    </source>
</evidence>
<accession>A0A0D3JZT2</accession>
<dbReference type="SMART" id="SM00233">
    <property type="entry name" value="PH"/>
    <property type="match status" value="1"/>
</dbReference>
<dbReference type="PaxDb" id="2903-EOD29017"/>
<feature type="compositionally biased region" description="Low complexity" evidence="1">
    <location>
        <begin position="163"/>
        <end position="186"/>
    </location>
</feature>
<feature type="region of interest" description="Disordered" evidence="1">
    <location>
        <begin position="163"/>
        <end position="219"/>
    </location>
</feature>
<proteinExistence type="predicted"/>
<evidence type="ECO:0000259" key="2">
    <source>
        <dbReference type="PROSITE" id="PS50003"/>
    </source>
</evidence>
<dbReference type="SUPFAM" id="SSF50729">
    <property type="entry name" value="PH domain-like"/>
    <property type="match status" value="1"/>
</dbReference>
<dbReference type="EnsemblProtists" id="EOD29017">
    <property type="protein sequence ID" value="EOD29017"/>
    <property type="gene ID" value="EMIHUDRAFT_113901"/>
</dbReference>
<feature type="compositionally biased region" description="Low complexity" evidence="1">
    <location>
        <begin position="201"/>
        <end position="219"/>
    </location>
</feature>
<dbReference type="HOGENOM" id="CLU_1121832_0_0_1"/>
<dbReference type="RefSeq" id="XP_005781446.1">
    <property type="nucleotide sequence ID" value="XM_005781389.1"/>
</dbReference>
<dbReference type="KEGG" id="ehx:EMIHUDRAFT_113901"/>
<feature type="domain" description="PH" evidence="2">
    <location>
        <begin position="3"/>
        <end position="114"/>
    </location>
</feature>
<dbReference type="Gene3D" id="2.30.29.30">
    <property type="entry name" value="Pleckstrin-homology domain (PH domain)/Phosphotyrosine-binding domain (PTB)"/>
    <property type="match status" value="1"/>
</dbReference>
<keyword evidence="4" id="KW-1185">Reference proteome</keyword>
<sequence>MGDIVRAGWVTKESRHWGRWRLRWLELVYEEGTSVPNLCSYKAARMQWPEEPPRPTERLPLVGATCFPCPDDGTMAAGRPHAFALNLRGRDFVFATETADEAVEWVRSLSLAIAELALRLGGVEPSSMLAGGVPSPYEPFNAAATAAAAAAAGLNSRSAESASASASSVSSGASSRSSRGALRTASCAESLRGSAPSRVTDGGAPEAPPRADAAAAAAATASAGAGAGAGADGGGVGKSIRGIQFEMQ</sequence>
<evidence type="ECO:0000256" key="1">
    <source>
        <dbReference type="SAM" id="MobiDB-lite"/>
    </source>
</evidence>
<dbReference type="Proteomes" id="UP000013827">
    <property type="component" value="Unassembled WGS sequence"/>
</dbReference>
<dbReference type="InterPro" id="IPR011993">
    <property type="entry name" value="PH-like_dom_sf"/>
</dbReference>
<dbReference type="PROSITE" id="PS50003">
    <property type="entry name" value="PH_DOMAIN"/>
    <property type="match status" value="1"/>
</dbReference>
<protein>
    <recommendedName>
        <fullName evidence="2">PH domain-containing protein</fullName>
    </recommendedName>
</protein>
<name>A0A0D3JZT2_EMIH1</name>